<protein>
    <submittedName>
        <fullName evidence="2">DUF2357 domain-containing protein</fullName>
    </submittedName>
</protein>
<name>A0A3N9UD70_9BACI</name>
<gene>
    <name evidence="2" type="ORF">EBB45_12665</name>
</gene>
<organism evidence="2 3">
    <name type="scientific">Lysinibacillus composti</name>
    <dbReference type="NCBI Taxonomy" id="720633"/>
    <lineage>
        <taxon>Bacteria</taxon>
        <taxon>Bacillati</taxon>
        <taxon>Bacillota</taxon>
        <taxon>Bacilli</taxon>
        <taxon>Bacillales</taxon>
        <taxon>Bacillaceae</taxon>
        <taxon>Lysinibacillus</taxon>
    </lineage>
</organism>
<dbReference type="Pfam" id="PF04411">
    <property type="entry name" value="PDDEXK_7"/>
    <property type="match status" value="1"/>
</dbReference>
<keyword evidence="3" id="KW-1185">Reference proteome</keyword>
<sequence>MIMASYPSGLLKNEQLLTIKTDELYLVISGDLDLNRYNQESYKSFIEENESMYFSSSKEAIVEVFDIESKQLVERVGQPFLPIFFENGRYEVQVMPKNDSVIQFYHEYEGFRKAVRPILNTNILSGTLHFQNEVGFSNFEIRDNHGNTLLSVVIEVYPTKLDYKKDYRALLNEVSEEVYNLAYDFLKRTFLKGSTEVYKERTGVEFYRLIQKHFEEYLKAVNFVEQKPHRQLETTYQEVRGERLRKQDSVGRAYLRKNANLFVEVGSGIPINGKQMLPKKGLLIKKVHTYDTHENRYVKMTLERLYHRIESLSQSIQKAKEQFQVNPDLEVIRILDSMKDDLSKKLKKPFWRNIGRLDRSVMSVVLQMAAGYRDVYQIYATLSKGIVLSGEIYKMSIKDIALLYEYWTFLRLGRILNEQCDQISQDIIKVHNNGLVVNLRSGSGAKRVFRNKTTGEIIKLQYQYSTGKSAVTVRQIPDTMLIIEKLGKSYKYMYIFDAKYRVNFGNDNNPNGPGPMEDDINTMHRYRDAIVAESNGEYERAAFGAFVLFPWSNQEDYQNHSLYQSIEKVNIGGLPFLPKATDLVEGIIHNLLNKSADELQSEGILPRGTKEFLYSNNEDLVLIVPVEDGLEEILLNRSIHVLEKALPSHWTKANKVALCTNEGIIEEGLIEKVVRKGKQLTFYLESWASQWEPIEAKGYQLTEPILVEEYLYNDAKMLPELFITPEQRQVWLMLKGISNHIDIELDSNLASQQSRINSYQLNEHKFIWTSSYLLHEYHETIDLIPLEDLKDNSFRVLSELAAKI</sequence>
<dbReference type="InterPro" id="IPR018633">
    <property type="entry name" value="DUF2357"/>
</dbReference>
<dbReference type="InterPro" id="IPR007505">
    <property type="entry name" value="PDDEXK_7"/>
</dbReference>
<dbReference type="AlphaFoldDB" id="A0A3N9UD70"/>
<proteinExistence type="predicted"/>
<evidence type="ECO:0000259" key="1">
    <source>
        <dbReference type="Pfam" id="PF09823"/>
    </source>
</evidence>
<reference evidence="2 3" key="1">
    <citation type="journal article" date="2013" name="J. Microbiol.">
        <title>Lysinibacillus chungkukjangi sp. nov., isolated from Chungkukjang, Korean fermented soybean food.</title>
        <authorList>
            <person name="Kim S.J."/>
            <person name="Jang Y.H."/>
            <person name="Hamada M."/>
            <person name="Ahn J.H."/>
            <person name="Weon H.Y."/>
            <person name="Suzuki K."/>
            <person name="Whang K.S."/>
            <person name="Kwon S.W."/>
        </authorList>
    </citation>
    <scope>NUCLEOTIDE SEQUENCE [LARGE SCALE GENOMIC DNA]</scope>
    <source>
        <strain evidence="2 3">MCCC 1A12701</strain>
    </source>
</reference>
<comment type="caution">
    <text evidence="2">The sequence shown here is derived from an EMBL/GenBank/DDBJ whole genome shotgun (WGS) entry which is preliminary data.</text>
</comment>
<evidence type="ECO:0000313" key="3">
    <source>
        <dbReference type="Proteomes" id="UP000274033"/>
    </source>
</evidence>
<evidence type="ECO:0000313" key="2">
    <source>
        <dbReference type="EMBL" id="RQW74205.1"/>
    </source>
</evidence>
<dbReference type="EMBL" id="RRCT01000011">
    <property type="protein sequence ID" value="RQW74205.1"/>
    <property type="molecule type" value="Genomic_DNA"/>
</dbReference>
<dbReference type="Pfam" id="PF09823">
    <property type="entry name" value="DUF2357"/>
    <property type="match status" value="1"/>
</dbReference>
<accession>A0A3N9UD70</accession>
<dbReference type="Proteomes" id="UP000274033">
    <property type="component" value="Unassembled WGS sequence"/>
</dbReference>
<feature type="domain" description="DUF2357" evidence="1">
    <location>
        <begin position="126"/>
        <end position="379"/>
    </location>
</feature>